<reference evidence="1 2" key="1">
    <citation type="journal article" date="2023" name="Nucleic Acids Res.">
        <title>The hologenome of Daphnia magna reveals possible DNA methylation and microbiome-mediated evolution of the host genome.</title>
        <authorList>
            <person name="Chaturvedi A."/>
            <person name="Li X."/>
            <person name="Dhandapani V."/>
            <person name="Marshall H."/>
            <person name="Kissane S."/>
            <person name="Cuenca-Cambronero M."/>
            <person name="Asole G."/>
            <person name="Calvet F."/>
            <person name="Ruiz-Romero M."/>
            <person name="Marangio P."/>
            <person name="Guigo R."/>
            <person name="Rago D."/>
            <person name="Mirbahai L."/>
            <person name="Eastwood N."/>
            <person name="Colbourne J.K."/>
            <person name="Zhou J."/>
            <person name="Mallon E."/>
            <person name="Orsini L."/>
        </authorList>
    </citation>
    <scope>NUCLEOTIDE SEQUENCE [LARGE SCALE GENOMIC DNA]</scope>
    <source>
        <strain evidence="1">LRV0_1</strain>
    </source>
</reference>
<name>A0ABR0ARP8_9CRUS</name>
<dbReference type="PANTHER" id="PTHR20956:SF12">
    <property type="entry name" value="FLYWCH-TYPE DOMAIN-CONTAINING PROTEIN"/>
    <property type="match status" value="1"/>
</dbReference>
<organism evidence="1 2">
    <name type="scientific">Daphnia magna</name>
    <dbReference type="NCBI Taxonomy" id="35525"/>
    <lineage>
        <taxon>Eukaryota</taxon>
        <taxon>Metazoa</taxon>
        <taxon>Ecdysozoa</taxon>
        <taxon>Arthropoda</taxon>
        <taxon>Crustacea</taxon>
        <taxon>Branchiopoda</taxon>
        <taxon>Diplostraca</taxon>
        <taxon>Cladocera</taxon>
        <taxon>Anomopoda</taxon>
        <taxon>Daphniidae</taxon>
        <taxon>Daphnia</taxon>
    </lineage>
</organism>
<sequence length="149" mass="16767">MVFFTGVTIGKSSILVNAQFCNQALKSSSEDIKLPPIPNKQMFMNPKDDKREVLKCKGKSAKAITDPISAAHFASNRRMKLVNRKQVYKSVNMARAKTRPVNPKTLDFSFEDDGIPDGLTFHDMVTGRSSIMCRHKVCYTIKQARLLKT</sequence>
<gene>
    <name evidence="1" type="ORF">OUZ56_016823</name>
</gene>
<protein>
    <submittedName>
        <fullName evidence="1">Uncharacterized protein</fullName>
    </submittedName>
</protein>
<accession>A0ABR0ARP8</accession>
<proteinExistence type="predicted"/>
<dbReference type="Proteomes" id="UP001234178">
    <property type="component" value="Unassembled WGS sequence"/>
</dbReference>
<evidence type="ECO:0000313" key="2">
    <source>
        <dbReference type="Proteomes" id="UP001234178"/>
    </source>
</evidence>
<dbReference type="PANTHER" id="PTHR20956">
    <property type="entry name" value="HEH2P"/>
    <property type="match status" value="1"/>
</dbReference>
<evidence type="ECO:0000313" key="1">
    <source>
        <dbReference type="EMBL" id="KAK4027776.1"/>
    </source>
</evidence>
<dbReference type="EMBL" id="JAOYFB010000038">
    <property type="protein sequence ID" value="KAK4027776.1"/>
    <property type="molecule type" value="Genomic_DNA"/>
</dbReference>
<comment type="caution">
    <text evidence="1">The sequence shown here is derived from an EMBL/GenBank/DDBJ whole genome shotgun (WGS) entry which is preliminary data.</text>
</comment>
<keyword evidence="2" id="KW-1185">Reference proteome</keyword>